<evidence type="ECO:0000313" key="3">
    <source>
        <dbReference type="Proteomes" id="UP000652761"/>
    </source>
</evidence>
<name>A0A843UAK8_COLES</name>
<protein>
    <submittedName>
        <fullName evidence="2">Uncharacterized protein</fullName>
    </submittedName>
</protein>
<keyword evidence="1" id="KW-0812">Transmembrane</keyword>
<feature type="transmembrane region" description="Helical" evidence="1">
    <location>
        <begin position="31"/>
        <end position="54"/>
    </location>
</feature>
<evidence type="ECO:0000313" key="2">
    <source>
        <dbReference type="EMBL" id="MQL82582.1"/>
    </source>
</evidence>
<dbReference type="AlphaFoldDB" id="A0A843UAK8"/>
<organism evidence="2 3">
    <name type="scientific">Colocasia esculenta</name>
    <name type="common">Wild taro</name>
    <name type="synonym">Arum esculentum</name>
    <dbReference type="NCBI Taxonomy" id="4460"/>
    <lineage>
        <taxon>Eukaryota</taxon>
        <taxon>Viridiplantae</taxon>
        <taxon>Streptophyta</taxon>
        <taxon>Embryophyta</taxon>
        <taxon>Tracheophyta</taxon>
        <taxon>Spermatophyta</taxon>
        <taxon>Magnoliopsida</taxon>
        <taxon>Liliopsida</taxon>
        <taxon>Araceae</taxon>
        <taxon>Aroideae</taxon>
        <taxon>Colocasieae</taxon>
        <taxon>Colocasia</taxon>
    </lineage>
</organism>
<keyword evidence="3" id="KW-1185">Reference proteome</keyword>
<keyword evidence="1" id="KW-0472">Membrane</keyword>
<proteinExistence type="predicted"/>
<comment type="caution">
    <text evidence="2">The sequence shown here is derived from an EMBL/GenBank/DDBJ whole genome shotgun (WGS) entry which is preliminary data.</text>
</comment>
<sequence length="67" mass="7083">MAVPKKGTRALLAHPCVVAVRWLALQHGPSVLLLLLGVCAASEVAVSLVLWLGLSSAYASVWVFREG</sequence>
<accession>A0A843UAK8</accession>
<evidence type="ECO:0000256" key="1">
    <source>
        <dbReference type="SAM" id="Phobius"/>
    </source>
</evidence>
<keyword evidence="1" id="KW-1133">Transmembrane helix</keyword>
<dbReference type="EMBL" id="NMUH01000642">
    <property type="protein sequence ID" value="MQL82582.1"/>
    <property type="molecule type" value="Genomic_DNA"/>
</dbReference>
<reference evidence="2" key="1">
    <citation type="submission" date="2017-07" db="EMBL/GenBank/DDBJ databases">
        <title>Taro Niue Genome Assembly and Annotation.</title>
        <authorList>
            <person name="Atibalentja N."/>
            <person name="Keating K."/>
            <person name="Fields C.J."/>
        </authorList>
    </citation>
    <scope>NUCLEOTIDE SEQUENCE</scope>
    <source>
        <strain evidence="2">Niue_2</strain>
        <tissue evidence="2">Leaf</tissue>
    </source>
</reference>
<dbReference type="Proteomes" id="UP000652761">
    <property type="component" value="Unassembled WGS sequence"/>
</dbReference>
<gene>
    <name evidence="2" type="ORF">Taro_015059</name>
</gene>